<comment type="caution">
    <text evidence="2">The sequence shown here is derived from an EMBL/GenBank/DDBJ whole genome shotgun (WGS) entry which is preliminary data.</text>
</comment>
<evidence type="ECO:0000259" key="1">
    <source>
        <dbReference type="Pfam" id="PF07179"/>
    </source>
</evidence>
<protein>
    <submittedName>
        <fullName evidence="2">SseB family protein</fullName>
    </submittedName>
</protein>
<dbReference type="Proteomes" id="UP000621540">
    <property type="component" value="Unassembled WGS sequence"/>
</dbReference>
<name>A0ABR7IBB9_9FIRM</name>
<dbReference type="InterPro" id="IPR009839">
    <property type="entry name" value="SseB_N"/>
</dbReference>
<feature type="domain" description="SseB protein N-terminal" evidence="1">
    <location>
        <begin position="119"/>
        <end position="231"/>
    </location>
</feature>
<sequence>MGLFGKKDREKAGQFIFLTEQIFSMGQIGIAAVGTVSGKVHVGDAVYLYHPGVPLAAVRVDKLELAPGRGAEEAENCMVSLHFENMRRENIQRFAVLSNIRPDQMAEQKETVENPQLRGLLSGYAKFEKEPEFLRLFHYNIAHAKFMMAVFADGTNLSFPTVANTDGTSAIPVFTDPEALLRWQNVFDEKHPKKTAVQTFGEAAALSQNGNDGIVINPFDDAPYFLSNDLITKISR</sequence>
<evidence type="ECO:0000313" key="3">
    <source>
        <dbReference type="Proteomes" id="UP000621540"/>
    </source>
</evidence>
<accession>A0ABR7IBB9</accession>
<proteinExistence type="predicted"/>
<dbReference type="Pfam" id="PF07179">
    <property type="entry name" value="SseB"/>
    <property type="match status" value="1"/>
</dbReference>
<dbReference type="EMBL" id="JACOQH010000006">
    <property type="protein sequence ID" value="MBC5754191.1"/>
    <property type="molecule type" value="Genomic_DNA"/>
</dbReference>
<keyword evidence="3" id="KW-1185">Reference proteome</keyword>
<organism evidence="2 3">
    <name type="scientific">Roseburia yibonii</name>
    <dbReference type="NCBI Taxonomy" id="2763063"/>
    <lineage>
        <taxon>Bacteria</taxon>
        <taxon>Bacillati</taxon>
        <taxon>Bacillota</taxon>
        <taxon>Clostridia</taxon>
        <taxon>Lachnospirales</taxon>
        <taxon>Lachnospiraceae</taxon>
        <taxon>Roseburia</taxon>
    </lineage>
</organism>
<reference evidence="2 3" key="1">
    <citation type="submission" date="2020-08" db="EMBL/GenBank/DDBJ databases">
        <title>Genome public.</title>
        <authorList>
            <person name="Liu C."/>
            <person name="Sun Q."/>
        </authorList>
    </citation>
    <scope>NUCLEOTIDE SEQUENCE [LARGE SCALE GENOMIC DNA]</scope>
    <source>
        <strain evidence="2 3">BX0805</strain>
    </source>
</reference>
<gene>
    <name evidence="2" type="ORF">H8Z76_09245</name>
</gene>
<evidence type="ECO:0000313" key="2">
    <source>
        <dbReference type="EMBL" id="MBC5754191.1"/>
    </source>
</evidence>
<dbReference type="RefSeq" id="WP_186982306.1">
    <property type="nucleotide sequence ID" value="NZ_JACOQH010000006.1"/>
</dbReference>